<comment type="cofactor">
    <cofactor evidence="6 7">
        <name>Mg(2+)</name>
        <dbReference type="ChEBI" id="CHEBI:18420"/>
    </cofactor>
</comment>
<organism evidence="8 9">
    <name type="scientific">Fluviicoccus keumensis</name>
    <dbReference type="NCBI Taxonomy" id="1435465"/>
    <lineage>
        <taxon>Bacteria</taxon>
        <taxon>Pseudomonadati</taxon>
        <taxon>Pseudomonadota</taxon>
        <taxon>Gammaproteobacteria</taxon>
        <taxon>Moraxellales</taxon>
        <taxon>Moraxellaceae</taxon>
        <taxon>Fluviicoccus</taxon>
    </lineage>
</organism>
<evidence type="ECO:0000256" key="6">
    <source>
        <dbReference type="HAMAP-Rule" id="MF_02095"/>
    </source>
</evidence>
<feature type="binding site" evidence="6">
    <location>
        <position position="87"/>
    </location>
    <ligand>
        <name>Mg(2+)</name>
        <dbReference type="ChEBI" id="CHEBI:18420"/>
        <label>1</label>
    </ligand>
</feature>
<keyword evidence="9" id="KW-1185">Reference proteome</keyword>
<keyword evidence="2 6" id="KW-1003">Cell membrane</keyword>
<evidence type="ECO:0000256" key="1">
    <source>
        <dbReference type="ARBA" id="ARBA00005289"/>
    </source>
</evidence>
<feature type="binding site" evidence="6">
    <location>
        <position position="87"/>
    </location>
    <ligand>
        <name>Mg(2+)</name>
        <dbReference type="ChEBI" id="CHEBI:18420"/>
        <label>2</label>
    </ligand>
</feature>
<feature type="binding site" evidence="7">
    <location>
        <position position="215"/>
    </location>
    <ligand>
        <name>Mg(2+)</name>
        <dbReference type="ChEBI" id="CHEBI:18420"/>
        <label>1</label>
        <note>catalytic</note>
    </ligand>
</feature>
<keyword evidence="5 6" id="KW-0472">Membrane</keyword>
<feature type="binding site" evidence="6">
    <location>
        <position position="69"/>
    </location>
    <ligand>
        <name>Mg(2+)</name>
        <dbReference type="ChEBI" id="CHEBI:18420"/>
        <label>1</label>
    </ligand>
</feature>
<proteinExistence type="inferred from homology"/>
<keyword evidence="4 6" id="KW-0378">Hydrolase</keyword>
<dbReference type="GO" id="GO:0008441">
    <property type="term" value="F:3'(2'),5'-bisphosphate nucleotidase activity"/>
    <property type="evidence" value="ECO:0007669"/>
    <property type="project" value="UniProtKB-UniRule"/>
</dbReference>
<feature type="binding site" evidence="6">
    <location>
        <position position="215"/>
    </location>
    <ligand>
        <name>substrate</name>
    </ligand>
</feature>
<evidence type="ECO:0000256" key="3">
    <source>
        <dbReference type="ARBA" id="ARBA00022519"/>
    </source>
</evidence>
<comment type="function">
    <text evidence="6">Converts adenosine-3',5'-bisphosphate (PAP) to AMP.</text>
</comment>
<dbReference type="GO" id="GO:0000103">
    <property type="term" value="P:sulfate assimilation"/>
    <property type="evidence" value="ECO:0007669"/>
    <property type="project" value="TreeGrafter"/>
</dbReference>
<keyword evidence="6 7" id="KW-0479">Metal-binding</keyword>
<dbReference type="InterPro" id="IPR000760">
    <property type="entry name" value="Inositol_monophosphatase-like"/>
</dbReference>
<feature type="binding site" evidence="6">
    <location>
        <begin position="89"/>
        <end position="92"/>
    </location>
    <ligand>
        <name>substrate</name>
    </ligand>
</feature>
<feature type="binding site" evidence="7">
    <location>
        <position position="89"/>
    </location>
    <ligand>
        <name>Mg(2+)</name>
        <dbReference type="ChEBI" id="CHEBI:18420"/>
        <label>1</label>
        <note>catalytic</note>
    </ligand>
</feature>
<dbReference type="EMBL" id="SHKX01000016">
    <property type="protein sequence ID" value="RZU36935.1"/>
    <property type="molecule type" value="Genomic_DNA"/>
</dbReference>
<evidence type="ECO:0000256" key="4">
    <source>
        <dbReference type="ARBA" id="ARBA00022801"/>
    </source>
</evidence>
<dbReference type="Pfam" id="PF00459">
    <property type="entry name" value="Inositol_P"/>
    <property type="match status" value="1"/>
</dbReference>
<keyword evidence="3 6" id="KW-0997">Cell inner membrane</keyword>
<comment type="catalytic activity">
    <reaction evidence="6">
        <text>adenosine 3',5'-bisphosphate + H2O = AMP + phosphate</text>
        <dbReference type="Rhea" id="RHEA:10040"/>
        <dbReference type="ChEBI" id="CHEBI:15377"/>
        <dbReference type="ChEBI" id="CHEBI:43474"/>
        <dbReference type="ChEBI" id="CHEBI:58343"/>
        <dbReference type="ChEBI" id="CHEBI:456215"/>
        <dbReference type="EC" id="3.1.3.7"/>
    </reaction>
</comment>
<dbReference type="InterPro" id="IPR006240">
    <property type="entry name" value="CysQ"/>
</dbReference>
<evidence type="ECO:0000313" key="8">
    <source>
        <dbReference type="EMBL" id="RZU36935.1"/>
    </source>
</evidence>
<comment type="similarity">
    <text evidence="1 6">Belongs to the inositol monophosphatase superfamily. CysQ family.</text>
</comment>
<dbReference type="PRINTS" id="PR00377">
    <property type="entry name" value="IMPHPHTASES"/>
</dbReference>
<comment type="subcellular location">
    <subcellularLocation>
        <location evidence="6">Cell inner membrane</location>
        <topology evidence="6">Peripheral membrane protein</topology>
        <orientation evidence="6">Cytoplasmic side</orientation>
    </subcellularLocation>
</comment>
<dbReference type="PANTHER" id="PTHR43028:SF5">
    <property type="entry name" value="3'(2'),5'-BISPHOSPHATE NUCLEOTIDASE 1"/>
    <property type="match status" value="1"/>
</dbReference>
<keyword evidence="6 7" id="KW-0460">Magnesium</keyword>
<comment type="caution">
    <text evidence="8">The sequence shown here is derived from an EMBL/GenBank/DDBJ whole genome shotgun (WGS) entry which is preliminary data.</text>
</comment>
<dbReference type="HAMAP" id="MF_02095">
    <property type="entry name" value="CysQ"/>
    <property type="match status" value="1"/>
</dbReference>
<feature type="binding site" evidence="6">
    <location>
        <position position="69"/>
    </location>
    <ligand>
        <name>substrate</name>
    </ligand>
</feature>
<sequence>MNRETLLNEVGKVAESAGRAILAIYGEPERWAVQQKVDDSPLTAADLAAHRLIVEELHRLTPTIPVLSEESEDHSGRRDWSRLWVVDPLDGTREFVARTNDFTVNIALVENGEAILGVMHAPVYGMTYLAARGLGAWRQDGQRRERIGTTVTMSPPRLLLSRHHRSGAEDAVLAAVKARFGDCSVLQVGSAFKMCRVAEGAADFYPRFGKTMEWDTAAGQILLEEAGGLLVDHDGRPLRYNERDTLVNPPFLVVGERARLPEWLSVLSAA</sequence>
<dbReference type="SUPFAM" id="SSF56655">
    <property type="entry name" value="Carbohydrate phosphatase"/>
    <property type="match status" value="1"/>
</dbReference>
<dbReference type="GO" id="GO:0005886">
    <property type="term" value="C:plasma membrane"/>
    <property type="evidence" value="ECO:0007669"/>
    <property type="project" value="UniProtKB-SubCell"/>
</dbReference>
<dbReference type="Proteomes" id="UP000292423">
    <property type="component" value="Unassembled WGS sequence"/>
</dbReference>
<accession>A0A4Q7YKB1</accession>
<dbReference type="InterPro" id="IPR050725">
    <property type="entry name" value="CysQ/Inositol_MonoPase"/>
</dbReference>
<dbReference type="Gene3D" id="3.30.540.10">
    <property type="entry name" value="Fructose-1,6-Bisphosphatase, subunit A, domain 1"/>
    <property type="match status" value="1"/>
</dbReference>
<feature type="binding site" evidence="7">
    <location>
        <position position="69"/>
    </location>
    <ligand>
        <name>Mg(2+)</name>
        <dbReference type="ChEBI" id="CHEBI:18420"/>
        <label>1</label>
        <note>catalytic</note>
    </ligand>
</feature>
<dbReference type="EC" id="3.1.3.7" evidence="6"/>
<name>A0A4Q7YKB1_9GAMM</name>
<dbReference type="InterPro" id="IPR020550">
    <property type="entry name" value="Inositol_monophosphatase_CS"/>
</dbReference>
<evidence type="ECO:0000313" key="9">
    <source>
        <dbReference type="Proteomes" id="UP000292423"/>
    </source>
</evidence>
<feature type="binding site" evidence="6">
    <location>
        <position position="215"/>
    </location>
    <ligand>
        <name>Mg(2+)</name>
        <dbReference type="ChEBI" id="CHEBI:18420"/>
        <label>2</label>
    </ligand>
</feature>
<feature type="binding site" evidence="6">
    <location>
        <position position="89"/>
    </location>
    <ligand>
        <name>Mg(2+)</name>
        <dbReference type="ChEBI" id="CHEBI:18420"/>
        <label>1</label>
    </ligand>
</feature>
<evidence type="ECO:0000256" key="7">
    <source>
        <dbReference type="PIRSR" id="PIRSR600760-2"/>
    </source>
</evidence>
<dbReference type="CDD" id="cd01638">
    <property type="entry name" value="CysQ"/>
    <property type="match status" value="1"/>
</dbReference>
<evidence type="ECO:0000256" key="5">
    <source>
        <dbReference type="ARBA" id="ARBA00023136"/>
    </source>
</evidence>
<dbReference type="GO" id="GO:0046854">
    <property type="term" value="P:phosphatidylinositol phosphate biosynthetic process"/>
    <property type="evidence" value="ECO:0007669"/>
    <property type="project" value="InterPro"/>
</dbReference>
<protein>
    <recommendedName>
        <fullName evidence="6">3'(2'),5'-bisphosphate nucleotidase CysQ</fullName>
        <ecNumber evidence="6">3.1.3.7</ecNumber>
    </recommendedName>
    <alternativeName>
        <fullName evidence="6">3'(2'),5-bisphosphonucleoside 3'(2')-phosphohydrolase</fullName>
    </alternativeName>
    <alternativeName>
        <fullName evidence="6">3'-phosphoadenosine 5'-phosphate phosphatase</fullName>
        <shortName evidence="6">PAP phosphatase</shortName>
    </alternativeName>
</protein>
<dbReference type="Gene3D" id="3.40.190.80">
    <property type="match status" value="1"/>
</dbReference>
<dbReference type="AlphaFoldDB" id="A0A4Q7YKB1"/>
<evidence type="ECO:0000256" key="2">
    <source>
        <dbReference type="ARBA" id="ARBA00022475"/>
    </source>
</evidence>
<gene>
    <name evidence="6" type="primary">cysQ</name>
    <name evidence="8" type="ORF">EV700_3148</name>
</gene>
<reference evidence="8 9" key="1">
    <citation type="submission" date="2019-02" db="EMBL/GenBank/DDBJ databases">
        <title>Genomic Encyclopedia of Type Strains, Phase IV (KMG-IV): sequencing the most valuable type-strain genomes for metagenomic binning, comparative biology and taxonomic classification.</title>
        <authorList>
            <person name="Goeker M."/>
        </authorList>
    </citation>
    <scope>NUCLEOTIDE SEQUENCE [LARGE SCALE GENOMIC DNA]</scope>
    <source>
        <strain evidence="8 9">DSM 105135</strain>
    </source>
</reference>
<dbReference type="GO" id="GO:0050427">
    <property type="term" value="P:3'-phosphoadenosine 5'-phosphosulfate metabolic process"/>
    <property type="evidence" value="ECO:0007669"/>
    <property type="project" value="TreeGrafter"/>
</dbReference>
<dbReference type="PROSITE" id="PS00630">
    <property type="entry name" value="IMP_2"/>
    <property type="match status" value="1"/>
</dbReference>
<feature type="binding site" evidence="7">
    <location>
        <position position="87"/>
    </location>
    <ligand>
        <name>Mg(2+)</name>
        <dbReference type="ChEBI" id="CHEBI:18420"/>
        <label>1</label>
        <note>catalytic</note>
    </ligand>
</feature>
<dbReference type="PANTHER" id="PTHR43028">
    <property type="entry name" value="3'(2'),5'-BISPHOSPHATE NUCLEOTIDASE 1"/>
    <property type="match status" value="1"/>
</dbReference>
<dbReference type="NCBIfam" id="TIGR01331">
    <property type="entry name" value="bisphos_cysQ"/>
    <property type="match status" value="1"/>
</dbReference>
<dbReference type="GO" id="GO:0000287">
    <property type="term" value="F:magnesium ion binding"/>
    <property type="evidence" value="ECO:0007669"/>
    <property type="project" value="UniProtKB-UniRule"/>
</dbReference>
<feature type="binding site" evidence="6 7">
    <location>
        <position position="90"/>
    </location>
    <ligand>
        <name>Mg(2+)</name>
        <dbReference type="ChEBI" id="CHEBI:18420"/>
        <label>2</label>
    </ligand>
</feature>